<sequence length="115" mass="13140">MARKPSLERMEQIGAPWRRRMTPGTAALDWPCGYVLERRTPEMMKGFFLSRSLPVPQAGSFAEPRKKDAPCVWPVLRMMHGRNVSPVRNSLAGSVRFASGRNPWTAWFFCVLMTE</sequence>
<evidence type="ECO:0000313" key="2">
    <source>
        <dbReference type="Proteomes" id="UP000175684"/>
    </source>
</evidence>
<dbReference type="PATRIC" id="fig|1680.6.peg.576"/>
<dbReference type="EMBL" id="MAXD01000006">
    <property type="protein sequence ID" value="OFA34616.1"/>
    <property type="molecule type" value="Genomic_DNA"/>
</dbReference>
<protein>
    <submittedName>
        <fullName evidence="1">Uncharacterized protein</fullName>
    </submittedName>
</protein>
<accession>A0A0C2Z632</accession>
<dbReference type="Proteomes" id="UP000175684">
    <property type="component" value="Unassembled WGS sequence"/>
</dbReference>
<comment type="caution">
    <text evidence="1">The sequence shown here is derived from an EMBL/GenBank/DDBJ whole genome shotgun (WGS) entry which is preliminary data.</text>
</comment>
<name>A0A0C2Z632_BIFAD</name>
<gene>
    <name evidence="1" type="ORF">BBK15_07445</name>
</gene>
<proteinExistence type="predicted"/>
<dbReference type="AlphaFoldDB" id="A0A0C2Z632"/>
<evidence type="ECO:0000313" key="1">
    <source>
        <dbReference type="EMBL" id="OFA34616.1"/>
    </source>
</evidence>
<organism evidence="1 2">
    <name type="scientific">Bifidobacterium adolescentis</name>
    <dbReference type="NCBI Taxonomy" id="1680"/>
    <lineage>
        <taxon>Bacteria</taxon>
        <taxon>Bacillati</taxon>
        <taxon>Actinomycetota</taxon>
        <taxon>Actinomycetes</taxon>
        <taxon>Bifidobacteriales</taxon>
        <taxon>Bifidobacteriaceae</taxon>
        <taxon>Bifidobacterium</taxon>
    </lineage>
</organism>
<reference evidence="1 2" key="1">
    <citation type="submission" date="2016-07" db="EMBL/GenBank/DDBJ databases">
        <title>Draft Genome Sequence of Bifidobacterium adolescentis strain Km 4.</title>
        <authorList>
            <person name="Danilenko V.N."/>
        </authorList>
    </citation>
    <scope>NUCLEOTIDE SEQUENCE [LARGE SCALE GENOMIC DNA]</scope>
    <source>
        <strain evidence="1 2">Km 4</strain>
    </source>
</reference>